<reference evidence="1" key="2">
    <citation type="journal article" date="2022" name="New Phytol.">
        <title>Evolutionary transition to the ectomycorrhizal habit in the genomes of a hyperdiverse lineage of mushroom-forming fungi.</title>
        <authorList>
            <person name="Looney B."/>
            <person name="Miyauchi S."/>
            <person name="Morin E."/>
            <person name="Drula E."/>
            <person name="Courty P.E."/>
            <person name="Kohler A."/>
            <person name="Kuo A."/>
            <person name="LaButti K."/>
            <person name="Pangilinan J."/>
            <person name="Lipzen A."/>
            <person name="Riley R."/>
            <person name="Andreopoulos W."/>
            <person name="He G."/>
            <person name="Johnson J."/>
            <person name="Nolan M."/>
            <person name="Tritt A."/>
            <person name="Barry K.W."/>
            <person name="Grigoriev I.V."/>
            <person name="Nagy L.G."/>
            <person name="Hibbett D."/>
            <person name="Henrissat B."/>
            <person name="Matheny P.B."/>
            <person name="Labbe J."/>
            <person name="Martin F.M."/>
        </authorList>
    </citation>
    <scope>NUCLEOTIDE SEQUENCE</scope>
    <source>
        <strain evidence="1">HHB10654</strain>
    </source>
</reference>
<reference evidence="1" key="1">
    <citation type="submission" date="2021-03" db="EMBL/GenBank/DDBJ databases">
        <authorList>
            <consortium name="DOE Joint Genome Institute"/>
            <person name="Ahrendt S."/>
            <person name="Looney B.P."/>
            <person name="Miyauchi S."/>
            <person name="Morin E."/>
            <person name="Drula E."/>
            <person name="Courty P.E."/>
            <person name="Chicoki N."/>
            <person name="Fauchery L."/>
            <person name="Kohler A."/>
            <person name="Kuo A."/>
            <person name="Labutti K."/>
            <person name="Pangilinan J."/>
            <person name="Lipzen A."/>
            <person name="Riley R."/>
            <person name="Andreopoulos W."/>
            <person name="He G."/>
            <person name="Johnson J."/>
            <person name="Barry K.W."/>
            <person name="Grigoriev I.V."/>
            <person name="Nagy L."/>
            <person name="Hibbett D."/>
            <person name="Henrissat B."/>
            <person name="Matheny P.B."/>
            <person name="Labbe J."/>
            <person name="Martin F."/>
        </authorList>
    </citation>
    <scope>NUCLEOTIDE SEQUENCE</scope>
    <source>
        <strain evidence="1">HHB10654</strain>
    </source>
</reference>
<evidence type="ECO:0000313" key="2">
    <source>
        <dbReference type="Proteomes" id="UP000814140"/>
    </source>
</evidence>
<proteinExistence type="predicted"/>
<dbReference type="Proteomes" id="UP000814140">
    <property type="component" value="Unassembled WGS sequence"/>
</dbReference>
<keyword evidence="2" id="KW-1185">Reference proteome</keyword>
<organism evidence="1 2">
    <name type="scientific">Artomyces pyxidatus</name>
    <dbReference type="NCBI Taxonomy" id="48021"/>
    <lineage>
        <taxon>Eukaryota</taxon>
        <taxon>Fungi</taxon>
        <taxon>Dikarya</taxon>
        <taxon>Basidiomycota</taxon>
        <taxon>Agaricomycotina</taxon>
        <taxon>Agaricomycetes</taxon>
        <taxon>Russulales</taxon>
        <taxon>Auriscalpiaceae</taxon>
        <taxon>Artomyces</taxon>
    </lineage>
</organism>
<evidence type="ECO:0000313" key="1">
    <source>
        <dbReference type="EMBL" id="KAI0068133.1"/>
    </source>
</evidence>
<comment type="caution">
    <text evidence="1">The sequence shown here is derived from an EMBL/GenBank/DDBJ whole genome shotgun (WGS) entry which is preliminary data.</text>
</comment>
<accession>A0ACB8TI63</accession>
<sequence>MVSTGCLPTHETFRFLVRGIHSCPTSDQLPWALRIISHVKKSRLSFDTTLLNMLVELFTDQGRTDDAAKVEKSYRTQGAGLASTVVKLERKYNDQLAEACRVDGTERALELLDTFRTRGFEPSHFTVLAMLGHSYRQEDLVLWEARLGVNSGPVVWSTMIRNALNARLPSSDRVSIALDLYKAAKARGKVGFLLAEPIVRALCSSTLTAPNEASLDQALVIYEDIKASRPSDSSDAQPTTTAQISLYNTLLRALAASSNKVKYFPRAIQVLQNMREDDLQGDGMTTASLTVLLMRSSSSFEEAFKVYQTIRTNPHVPLKAKFYSLVLHTFSELQFENRTVPPLDYYFHIVNDMRAAGYPLSVQVYTSVFRQIANLAGRIDHADPAQLEFRRALVTATRSAHHHLLVDASVTPDTPCLNQIMDTYQRAGSFIEARRVWDTLYLTGKADNTSISIIFDACGYAGAPRAAAEIYRKLREDGYTLNKNNWYAWLECLCRLGQLDEATRQVCMEMKTSPDGIAPDVECVRILVKFAHKDEAAREVLNRIQRFLPALWQNLPSSILRLP</sequence>
<protein>
    <submittedName>
        <fullName evidence="1">Uncharacterized protein</fullName>
    </submittedName>
</protein>
<gene>
    <name evidence="1" type="ORF">BV25DRAFT_1818504</name>
</gene>
<name>A0ACB8TI63_9AGAM</name>
<dbReference type="EMBL" id="MU277188">
    <property type="protein sequence ID" value="KAI0068133.1"/>
    <property type="molecule type" value="Genomic_DNA"/>
</dbReference>